<comment type="catalytic activity">
    <reaction evidence="5">
        <text>N-formimidoyl-L-glutamate + H2O = formamide + L-glutamate</text>
        <dbReference type="Rhea" id="RHEA:22492"/>
        <dbReference type="ChEBI" id="CHEBI:15377"/>
        <dbReference type="ChEBI" id="CHEBI:16397"/>
        <dbReference type="ChEBI" id="CHEBI:29985"/>
        <dbReference type="ChEBI" id="CHEBI:58928"/>
        <dbReference type="EC" id="3.5.3.8"/>
    </reaction>
</comment>
<feature type="binding site" evidence="5">
    <location>
        <position position="251"/>
    </location>
    <ligand>
        <name>Mn(2+)</name>
        <dbReference type="ChEBI" id="CHEBI:29035"/>
        <label>2</label>
    </ligand>
</feature>
<comment type="similarity">
    <text evidence="5 8">Belongs to the arginase family.</text>
</comment>
<comment type="caution">
    <text evidence="9">The sequence shown here is derived from an EMBL/GenBank/DDBJ whole genome shotgun (WGS) entry which is preliminary data.</text>
</comment>
<sequence>MDKFNTVDMSLWQGRQDPEDGELALRWHDKVQPWAAGAQEAAGAPEAAGVVLVGFACDEGVRRNKGRIGAAGAPQAVRKLLANTAWHLNRPVYDGGDVVCPDGDLDAAHGRLAEQVATALDLGHFPLVLGGGHEVAFGSWSGLNRHLGGSGKVGIINFDAHFDLRMTLELASSGTPFFQIAEQCAAQGTPFHYACLGVAETANTRALFARAKALGVWHVLDEAMTQTELPALLSGLDAFIAQCEHLYLTIDLDVLPGSVMPGVSAPAARGVELAVIEPLIAHIRASGKLRLADLAELNPTLDQDNRSARVAARLVHLLTR</sequence>
<organism evidence="9 10">
    <name type="scientific">Aeromonas sobria</name>
    <dbReference type="NCBI Taxonomy" id="646"/>
    <lineage>
        <taxon>Bacteria</taxon>
        <taxon>Pseudomonadati</taxon>
        <taxon>Pseudomonadota</taxon>
        <taxon>Gammaproteobacteria</taxon>
        <taxon>Aeromonadales</taxon>
        <taxon>Aeromonadaceae</taxon>
        <taxon>Aeromonas</taxon>
    </lineage>
</organism>
<dbReference type="GO" id="GO:0019556">
    <property type="term" value="P:L-histidine catabolic process to glutamate and formamide"/>
    <property type="evidence" value="ECO:0007669"/>
    <property type="project" value="UniProtKB-UniRule"/>
</dbReference>
<evidence type="ECO:0000256" key="5">
    <source>
        <dbReference type="HAMAP-Rule" id="MF_00737"/>
    </source>
</evidence>
<keyword evidence="2 5" id="KW-0378">Hydrolase</keyword>
<feature type="binding site" evidence="7">
    <location>
        <position position="253"/>
    </location>
    <ligand>
        <name>Mn(2+)</name>
        <dbReference type="ChEBI" id="CHEBI:29035"/>
        <label>1</label>
    </ligand>
</feature>
<feature type="binding site" evidence="5 7">
    <location>
        <position position="159"/>
    </location>
    <ligand>
        <name>Mn(2+)</name>
        <dbReference type="ChEBI" id="CHEBI:29035"/>
        <label>1</label>
    </ligand>
</feature>
<dbReference type="PROSITE" id="PS51409">
    <property type="entry name" value="ARGINASE_2"/>
    <property type="match status" value="1"/>
</dbReference>
<dbReference type="RefSeq" id="WP_042019696.1">
    <property type="nucleotide sequence ID" value="NZ_CDBW01000013.1"/>
</dbReference>
<evidence type="ECO:0000313" key="10">
    <source>
        <dbReference type="Proteomes" id="UP000179934"/>
    </source>
</evidence>
<keyword evidence="1 5" id="KW-0479">Metal-binding</keyword>
<dbReference type="Pfam" id="PF00491">
    <property type="entry name" value="Arginase"/>
    <property type="match status" value="1"/>
</dbReference>
<feature type="binding site" evidence="5">
    <location>
        <position position="159"/>
    </location>
    <ligand>
        <name>Mn(2+)</name>
        <dbReference type="ChEBI" id="CHEBI:29035"/>
        <label>2</label>
    </ligand>
</feature>
<dbReference type="CDD" id="cd09988">
    <property type="entry name" value="Formimidoylglutamase"/>
    <property type="match status" value="1"/>
</dbReference>
<comment type="cofactor">
    <cofactor evidence="5 7">
        <name>Mn(2+)</name>
        <dbReference type="ChEBI" id="CHEBI:29035"/>
    </cofactor>
    <text evidence="5 7">Binds 2 manganese ions per subunit.</text>
</comment>
<evidence type="ECO:0000256" key="2">
    <source>
        <dbReference type="ARBA" id="ARBA00022801"/>
    </source>
</evidence>
<dbReference type="UniPathway" id="UPA00379">
    <property type="reaction ID" value="UER00552"/>
</dbReference>
<dbReference type="GO" id="GO:0008783">
    <property type="term" value="F:agmatinase activity"/>
    <property type="evidence" value="ECO:0007669"/>
    <property type="project" value="TreeGrafter"/>
</dbReference>
<evidence type="ECO:0000256" key="4">
    <source>
        <dbReference type="ARBA" id="ARBA00023211"/>
    </source>
</evidence>
<keyword evidence="4 5" id="KW-0464">Manganese</keyword>
<proteinExistence type="inferred from homology"/>
<feature type="binding site" evidence="7">
    <location>
        <position position="161"/>
    </location>
    <ligand>
        <name>Mn(2+)</name>
        <dbReference type="ChEBI" id="CHEBI:29035"/>
        <label>1</label>
    </ligand>
</feature>
<dbReference type="GO" id="GO:0030145">
    <property type="term" value="F:manganese ion binding"/>
    <property type="evidence" value="ECO:0007669"/>
    <property type="project" value="UniProtKB-UniRule"/>
</dbReference>
<feature type="binding site" evidence="5 7">
    <location>
        <position position="163"/>
    </location>
    <ligand>
        <name>Mn(2+)</name>
        <dbReference type="ChEBI" id="CHEBI:29035"/>
        <label>1</label>
    </ligand>
</feature>
<dbReference type="SUPFAM" id="SSF52768">
    <property type="entry name" value="Arginase/deacetylase"/>
    <property type="match status" value="1"/>
</dbReference>
<dbReference type="EC" id="3.5.3.8" evidence="5 6"/>
<dbReference type="InterPro" id="IPR005923">
    <property type="entry name" value="HutG"/>
</dbReference>
<dbReference type="HAMAP" id="MF_00737">
    <property type="entry name" value="Formimidoylglutam"/>
    <property type="match status" value="1"/>
</dbReference>
<dbReference type="PANTHER" id="PTHR11358">
    <property type="entry name" value="ARGINASE/AGMATINASE"/>
    <property type="match status" value="1"/>
</dbReference>
<name>A0A1S2D3L4_AERSO</name>
<evidence type="ECO:0000256" key="1">
    <source>
        <dbReference type="ARBA" id="ARBA00022723"/>
    </source>
</evidence>
<protein>
    <recommendedName>
        <fullName evidence="5 6">Formimidoylglutamase</fullName>
        <ecNumber evidence="5 6">3.5.3.8</ecNumber>
    </recommendedName>
    <alternativeName>
        <fullName evidence="5">Formiminoglutamase</fullName>
    </alternativeName>
    <alternativeName>
        <fullName evidence="5">Formiminoglutamate hydrolase</fullName>
    </alternativeName>
</protein>
<gene>
    <name evidence="5" type="primary">hutG</name>
    <name evidence="9" type="ORF">BJD16_10325</name>
</gene>
<evidence type="ECO:0000256" key="3">
    <source>
        <dbReference type="ARBA" id="ARBA00022808"/>
    </source>
</evidence>
<dbReference type="STRING" id="646.BJD16_10325"/>
<dbReference type="AlphaFoldDB" id="A0A1S2D3L4"/>
<reference evidence="9 10" key="1">
    <citation type="submission" date="2016-09" db="EMBL/GenBank/DDBJ databases">
        <title>Draft Genome Sequence of Aeromonas sobria Strain 08005, Isolated from Sick Rana catesbeiana.</title>
        <authorList>
            <person name="Yang Q."/>
        </authorList>
    </citation>
    <scope>NUCLEOTIDE SEQUENCE [LARGE SCALE GENOMIC DNA]</scope>
    <source>
        <strain evidence="9 10">08005</strain>
    </source>
</reference>
<evidence type="ECO:0000256" key="8">
    <source>
        <dbReference type="PROSITE-ProRule" id="PRU00742"/>
    </source>
</evidence>
<dbReference type="Gene3D" id="3.40.800.10">
    <property type="entry name" value="Ureohydrolase domain"/>
    <property type="match status" value="1"/>
</dbReference>
<dbReference type="NCBIfam" id="TIGR01227">
    <property type="entry name" value="hutG"/>
    <property type="match status" value="1"/>
</dbReference>
<dbReference type="EMBL" id="MKFU01000005">
    <property type="protein sequence ID" value="OHY94818.1"/>
    <property type="molecule type" value="Genomic_DNA"/>
</dbReference>
<feature type="binding site" evidence="5 7">
    <location>
        <position position="133"/>
    </location>
    <ligand>
        <name>Mn(2+)</name>
        <dbReference type="ChEBI" id="CHEBI:29035"/>
        <label>1</label>
    </ligand>
</feature>
<feature type="binding site" evidence="5 7">
    <location>
        <position position="251"/>
    </location>
    <ligand>
        <name>Mn(2+)</name>
        <dbReference type="ChEBI" id="CHEBI:29035"/>
        <label>1</label>
    </ligand>
</feature>
<feature type="binding site" evidence="5">
    <location>
        <position position="253"/>
    </location>
    <ligand>
        <name>Mn(2+)</name>
        <dbReference type="ChEBI" id="CHEBI:29035"/>
        <label>2</label>
    </ligand>
</feature>
<feature type="binding site" evidence="5">
    <location>
        <position position="161"/>
    </location>
    <ligand>
        <name>Mn(2+)</name>
        <dbReference type="ChEBI" id="CHEBI:29035"/>
        <label>2</label>
    </ligand>
</feature>
<dbReference type="GO" id="GO:0050415">
    <property type="term" value="F:formimidoylglutamase activity"/>
    <property type="evidence" value="ECO:0007669"/>
    <property type="project" value="UniProtKB-UniRule"/>
</dbReference>
<dbReference type="PRINTS" id="PR00116">
    <property type="entry name" value="ARGINASE"/>
</dbReference>
<dbReference type="GO" id="GO:0019557">
    <property type="term" value="P:L-histidine catabolic process to glutamate and formate"/>
    <property type="evidence" value="ECO:0007669"/>
    <property type="project" value="UniProtKB-UniPathway"/>
</dbReference>
<evidence type="ECO:0000256" key="7">
    <source>
        <dbReference type="PIRSR" id="PIRSR036979-1"/>
    </source>
</evidence>
<dbReference type="OrthoDB" id="9789727at2"/>
<evidence type="ECO:0000313" key="9">
    <source>
        <dbReference type="EMBL" id="OHY94818.1"/>
    </source>
</evidence>
<accession>A0A1S2D3L4</accession>
<dbReference type="Proteomes" id="UP000179934">
    <property type="component" value="Unassembled WGS sequence"/>
</dbReference>
<dbReference type="GeneID" id="58921668"/>
<dbReference type="PIRSF" id="PIRSF036979">
    <property type="entry name" value="Arginase"/>
    <property type="match status" value="1"/>
</dbReference>
<dbReference type="InterPro" id="IPR006035">
    <property type="entry name" value="Ureohydrolase"/>
</dbReference>
<evidence type="ECO:0000256" key="6">
    <source>
        <dbReference type="NCBIfam" id="TIGR01227"/>
    </source>
</evidence>
<dbReference type="GO" id="GO:0033389">
    <property type="term" value="P:putrescine biosynthetic process from arginine, via agmatine"/>
    <property type="evidence" value="ECO:0007669"/>
    <property type="project" value="TreeGrafter"/>
</dbReference>
<comment type="pathway">
    <text evidence="5">Amino-acid degradation; L-histidine degradation into L-glutamate; L-glutamate from N-formimidoyl-L-glutamate (hydrolase route): step 1/1.</text>
</comment>
<dbReference type="PANTHER" id="PTHR11358:SF35">
    <property type="entry name" value="FORMIMIDOYLGLUTAMASE"/>
    <property type="match status" value="1"/>
</dbReference>
<dbReference type="InterPro" id="IPR023696">
    <property type="entry name" value="Ureohydrolase_dom_sf"/>
</dbReference>
<keyword evidence="3 5" id="KW-0369">Histidine metabolism</keyword>
<comment type="function">
    <text evidence="5">Catalyzes the conversion of N-formimidoyl-L-glutamate to L-glutamate and formamide.</text>
</comment>